<evidence type="ECO:0008006" key="9">
    <source>
        <dbReference type="Google" id="ProtNLM"/>
    </source>
</evidence>
<dbReference type="GO" id="GO:0016020">
    <property type="term" value="C:membrane"/>
    <property type="evidence" value="ECO:0007669"/>
    <property type="project" value="UniProtKB-SubCell"/>
</dbReference>
<evidence type="ECO:0000256" key="5">
    <source>
        <dbReference type="ARBA" id="ARBA00023136"/>
    </source>
</evidence>
<dbReference type="InterPro" id="IPR008429">
    <property type="entry name" value="CLPTM1"/>
</dbReference>
<evidence type="ECO:0000256" key="4">
    <source>
        <dbReference type="ARBA" id="ARBA00022989"/>
    </source>
</evidence>
<feature type="region of interest" description="Disordered" evidence="6">
    <location>
        <begin position="588"/>
        <end position="613"/>
    </location>
</feature>
<evidence type="ECO:0000256" key="6">
    <source>
        <dbReference type="SAM" id="MobiDB-lite"/>
    </source>
</evidence>
<protein>
    <recommendedName>
        <fullName evidence="9">Cleft lip and palate transmembrane 1</fullName>
    </recommendedName>
</protein>
<organism evidence="8">
    <name type="scientific">Attheya septentrionalis</name>
    <dbReference type="NCBI Taxonomy" id="420275"/>
    <lineage>
        <taxon>Eukaryota</taxon>
        <taxon>Sar</taxon>
        <taxon>Stramenopiles</taxon>
        <taxon>Ochrophyta</taxon>
        <taxon>Bacillariophyta</taxon>
        <taxon>Coscinodiscophyceae</taxon>
        <taxon>Chaetocerotophycidae</taxon>
        <taxon>Chaetocerotales</taxon>
        <taxon>Attheyaceae</taxon>
        <taxon>Attheya</taxon>
    </lineage>
</organism>
<feature type="transmembrane region" description="Helical" evidence="7">
    <location>
        <begin position="437"/>
        <end position="456"/>
    </location>
</feature>
<dbReference type="PANTHER" id="PTHR21347:SF0">
    <property type="entry name" value="LIPID SCRAMBLASE CLPTM1L"/>
    <property type="match status" value="1"/>
</dbReference>
<accession>A0A7S2UDR7</accession>
<dbReference type="EMBL" id="HBHQ01012635">
    <property type="protein sequence ID" value="CAD9816589.1"/>
    <property type="molecule type" value="Transcribed_RNA"/>
</dbReference>
<dbReference type="GO" id="GO:0012505">
    <property type="term" value="C:endomembrane system"/>
    <property type="evidence" value="ECO:0007669"/>
    <property type="project" value="TreeGrafter"/>
</dbReference>
<evidence type="ECO:0000313" key="8">
    <source>
        <dbReference type="EMBL" id="CAD9816589.1"/>
    </source>
</evidence>
<dbReference type="PANTHER" id="PTHR21347">
    <property type="entry name" value="CLEFT LIP AND PALATE ASSOCIATED TRANSMEMBRANE PROTEIN-RELATED"/>
    <property type="match status" value="1"/>
</dbReference>
<dbReference type="Pfam" id="PF05602">
    <property type="entry name" value="CLPTM1"/>
    <property type="match status" value="1"/>
</dbReference>
<evidence type="ECO:0000256" key="7">
    <source>
        <dbReference type="SAM" id="Phobius"/>
    </source>
</evidence>
<keyword evidence="4 7" id="KW-1133">Transmembrane helix</keyword>
<gene>
    <name evidence="8" type="ORF">ASEP1449_LOCUS8421</name>
</gene>
<evidence type="ECO:0000256" key="1">
    <source>
        <dbReference type="ARBA" id="ARBA00004141"/>
    </source>
</evidence>
<name>A0A7S2UDR7_9STRA</name>
<keyword evidence="5 7" id="KW-0472">Membrane</keyword>
<feature type="transmembrane region" description="Helical" evidence="7">
    <location>
        <begin position="362"/>
        <end position="382"/>
    </location>
</feature>
<feature type="transmembrane region" description="Helical" evidence="7">
    <location>
        <begin position="326"/>
        <end position="346"/>
    </location>
</feature>
<keyword evidence="3 7" id="KW-0812">Transmembrane</keyword>
<sequence length="613" mass="70602">MKYVMIKYTTPPVQVDTISGTTVPAGVTLNNKGAPYRSKGATCLWPAGTELSLHMHVSESPTAADGDITKNSWKKKQTNYQAEWNQDGWNLFGEAQENWNVTRTVTLGPSLWNNASHLYAHIYLKRLTSNDNDDNGAVFRKIIPLTKYRTRKRIRDEKNLLSDTSSYIGGRSIKKENTTTQVDTDDSLLPSDGSVLTKASLNRSNDQMLLYLKPSLTLEVVEVTMNFPSRERIPPQFSKYMDWYNESHFYPILYSSEFWITKDQLQEVNGTLHESTIDIQFEKAKMWKWQLMSQMEESWTQQEKMTGEEDATSDMLRTMLLETNPYLLGITAIVSVLHTLLDILAFKNDISFFKGKKSMEGLSLRSMVINVFFQIVILLYLADNETSYMVLMSNGVGLLIEIWKITTAVKISFKGGRIQWVEATSYSKSKTKKYDEIATSHLLFITMPLVAGYGMYSLLHQRHKGWHSWVLNTLVGFIYMFGFVMMTPQLFINYKLQSVAHLNWRTMTYKSVNTFIDDLFAFVIKMPIMHRLACLRDDVVFFVYLYQRWAYRVDYTRVNEFGQCIQPTEEMLLEKKQEEEESAAKALLVASPSSVAPTTEETSLRQRRGARDK</sequence>
<evidence type="ECO:0000256" key="2">
    <source>
        <dbReference type="ARBA" id="ARBA00009310"/>
    </source>
</evidence>
<proteinExistence type="inferred from homology"/>
<comment type="similarity">
    <text evidence="2">Belongs to the CLPTM1 family.</text>
</comment>
<feature type="compositionally biased region" description="Polar residues" evidence="6">
    <location>
        <begin position="591"/>
        <end position="601"/>
    </location>
</feature>
<feature type="transmembrane region" description="Helical" evidence="7">
    <location>
        <begin position="468"/>
        <end position="486"/>
    </location>
</feature>
<dbReference type="AlphaFoldDB" id="A0A7S2UDR7"/>
<comment type="subcellular location">
    <subcellularLocation>
        <location evidence="1">Membrane</location>
        <topology evidence="1">Multi-pass membrane protein</topology>
    </subcellularLocation>
</comment>
<reference evidence="8" key="1">
    <citation type="submission" date="2021-01" db="EMBL/GenBank/DDBJ databases">
        <authorList>
            <person name="Corre E."/>
            <person name="Pelletier E."/>
            <person name="Niang G."/>
            <person name="Scheremetjew M."/>
            <person name="Finn R."/>
            <person name="Kale V."/>
            <person name="Holt S."/>
            <person name="Cochrane G."/>
            <person name="Meng A."/>
            <person name="Brown T."/>
            <person name="Cohen L."/>
        </authorList>
    </citation>
    <scope>NUCLEOTIDE SEQUENCE</scope>
    <source>
        <strain evidence="8">CCMP2084</strain>
    </source>
</reference>
<evidence type="ECO:0000256" key="3">
    <source>
        <dbReference type="ARBA" id="ARBA00022692"/>
    </source>
</evidence>